<dbReference type="SUPFAM" id="SSF55073">
    <property type="entry name" value="Nucleotide cyclase"/>
    <property type="match status" value="1"/>
</dbReference>
<dbReference type="EMBL" id="JAPDDP010000008">
    <property type="protein sequence ID" value="MDA0180011.1"/>
    <property type="molecule type" value="Genomic_DNA"/>
</dbReference>
<dbReference type="FunFam" id="3.30.70.270:FF:000001">
    <property type="entry name" value="Diguanylate cyclase domain protein"/>
    <property type="match status" value="1"/>
</dbReference>
<feature type="domain" description="GGDEF" evidence="2">
    <location>
        <begin position="383"/>
        <end position="511"/>
    </location>
</feature>
<keyword evidence="4" id="KW-1185">Reference proteome</keyword>
<dbReference type="RefSeq" id="WP_270024321.1">
    <property type="nucleotide sequence ID" value="NZ_JAPDDP010000008.1"/>
</dbReference>
<evidence type="ECO:0000259" key="2">
    <source>
        <dbReference type="PROSITE" id="PS50887"/>
    </source>
</evidence>
<feature type="domain" description="EAL" evidence="1">
    <location>
        <begin position="520"/>
        <end position="770"/>
    </location>
</feature>
<dbReference type="AlphaFoldDB" id="A0A9X3N9C0"/>
<dbReference type="SMART" id="SM00052">
    <property type="entry name" value="EAL"/>
    <property type="match status" value="1"/>
</dbReference>
<dbReference type="Gene3D" id="3.30.70.270">
    <property type="match status" value="1"/>
</dbReference>
<accession>A0A9X3N9C0</accession>
<dbReference type="PROSITE" id="PS50883">
    <property type="entry name" value="EAL"/>
    <property type="match status" value="1"/>
</dbReference>
<dbReference type="InterPro" id="IPR043128">
    <property type="entry name" value="Rev_trsase/Diguanyl_cyclase"/>
</dbReference>
<dbReference type="InterPro" id="IPR000160">
    <property type="entry name" value="GGDEF_dom"/>
</dbReference>
<dbReference type="PANTHER" id="PTHR44757">
    <property type="entry name" value="DIGUANYLATE CYCLASE DGCP"/>
    <property type="match status" value="1"/>
</dbReference>
<dbReference type="InterPro" id="IPR001633">
    <property type="entry name" value="EAL_dom"/>
</dbReference>
<dbReference type="Pfam" id="PF00563">
    <property type="entry name" value="EAL"/>
    <property type="match status" value="1"/>
</dbReference>
<dbReference type="Pfam" id="PF00990">
    <property type="entry name" value="GGDEF"/>
    <property type="match status" value="1"/>
</dbReference>
<dbReference type="Proteomes" id="UP001147653">
    <property type="component" value="Unassembled WGS sequence"/>
</dbReference>
<dbReference type="NCBIfam" id="TIGR00254">
    <property type="entry name" value="GGDEF"/>
    <property type="match status" value="1"/>
</dbReference>
<comment type="caution">
    <text evidence="3">The sequence shown here is derived from an EMBL/GenBank/DDBJ whole genome shotgun (WGS) entry which is preliminary data.</text>
</comment>
<dbReference type="SMART" id="SM00267">
    <property type="entry name" value="GGDEF"/>
    <property type="match status" value="1"/>
</dbReference>
<reference evidence="3" key="1">
    <citation type="submission" date="2022-10" db="EMBL/GenBank/DDBJ databases">
        <title>The WGS of Solirubrobacter phytolaccae KCTC 29190.</title>
        <authorList>
            <person name="Jiang Z."/>
        </authorList>
    </citation>
    <scope>NUCLEOTIDE SEQUENCE</scope>
    <source>
        <strain evidence="3">KCTC 29190</strain>
    </source>
</reference>
<dbReference type="PROSITE" id="PS50887">
    <property type="entry name" value="GGDEF"/>
    <property type="match status" value="1"/>
</dbReference>
<name>A0A9X3N9C0_9ACTN</name>
<protein>
    <submittedName>
        <fullName evidence="3">EAL domain-containing protein</fullName>
    </submittedName>
</protein>
<sequence>MSKRIARRTPKARTWTAWLLLAVFVLIAGTTAWLWRAQVERQNEQSFSAQAASIGASVTTAVRRMDDLTLAARTLLGSRPAMTDTEFKRWYRSMGVDQRFAGVAGFSYVELVRERRADVYPAGNRPYYCLPKLSVAGPGMSQTMGELTVPGLDLCQLTKLLGETRDTGEFSAFVVTSSHGHEMFEVIAPVYKGGGVPTSLFGRRAEATGWIIGLFDAEPILASAISSIGGVSVSLEREQAAVPDYRIPTGAGAAFRTLSETMHSDAVARVGKVAVGDRITRRISVEADGRWTVAVTGAEPTGVSDPEVQGGLVFVSWLTLGLLTFVLVQVLARGRAHALKMVEEKTGQLRHQALHDALTGLPNRALIMDRTEQMLRHARRSGVDVSAMFIDLDGFKGVNDTYGHPVGDELLRVVATRIKHVLRDTDTIGRLGGDEFVVLVEGGAEQIAQRIVAVLQEPFELGTGGSPVTITASIGIATGDREAAKDLLRDADIALYEAKGAGRNRYAEFRHEMHIAAHERLELESDLRGALGRDELFLVYQPILELDSGEVTAAEALLRWQHPTRGLIPPTEFIALAEESGVIVDIGAWVLETACEQAAQWAQAGMPTRVSVNVSARQLDDPALVTTVLQALTRSGLDADLLTLEITETALMRDAESAAQVLHELRRFGLRIAIDDFGTGYSSLAYLQQFPVTALKIDRTFIAASEQNDALISTLVALGRSLGLVTIAEGVEEESQLERLRELGCDRAQGYLFAPPLEAAALERFLADHRALV</sequence>
<dbReference type="Gene3D" id="3.20.20.450">
    <property type="entry name" value="EAL domain"/>
    <property type="match status" value="1"/>
</dbReference>
<gene>
    <name evidence="3" type="ORF">OJ997_06870</name>
</gene>
<dbReference type="InterPro" id="IPR035919">
    <property type="entry name" value="EAL_sf"/>
</dbReference>
<evidence type="ECO:0000259" key="1">
    <source>
        <dbReference type="PROSITE" id="PS50883"/>
    </source>
</evidence>
<evidence type="ECO:0000313" key="4">
    <source>
        <dbReference type="Proteomes" id="UP001147653"/>
    </source>
</evidence>
<dbReference type="SUPFAM" id="SSF141868">
    <property type="entry name" value="EAL domain-like"/>
    <property type="match status" value="1"/>
</dbReference>
<dbReference type="InterPro" id="IPR052155">
    <property type="entry name" value="Biofilm_reg_signaling"/>
</dbReference>
<dbReference type="CDD" id="cd01948">
    <property type="entry name" value="EAL"/>
    <property type="match status" value="1"/>
</dbReference>
<dbReference type="PANTHER" id="PTHR44757:SF2">
    <property type="entry name" value="BIOFILM ARCHITECTURE MAINTENANCE PROTEIN MBAA"/>
    <property type="match status" value="1"/>
</dbReference>
<dbReference type="InterPro" id="IPR029787">
    <property type="entry name" value="Nucleotide_cyclase"/>
</dbReference>
<organism evidence="3 4">
    <name type="scientific">Solirubrobacter phytolaccae</name>
    <dbReference type="NCBI Taxonomy" id="1404360"/>
    <lineage>
        <taxon>Bacteria</taxon>
        <taxon>Bacillati</taxon>
        <taxon>Actinomycetota</taxon>
        <taxon>Thermoleophilia</taxon>
        <taxon>Solirubrobacterales</taxon>
        <taxon>Solirubrobacteraceae</taxon>
        <taxon>Solirubrobacter</taxon>
    </lineage>
</organism>
<dbReference type="CDD" id="cd01949">
    <property type="entry name" value="GGDEF"/>
    <property type="match status" value="1"/>
</dbReference>
<evidence type="ECO:0000313" key="3">
    <source>
        <dbReference type="EMBL" id="MDA0180011.1"/>
    </source>
</evidence>
<dbReference type="FunFam" id="3.20.20.450:FF:000001">
    <property type="entry name" value="Cyclic di-GMP phosphodiesterase yahA"/>
    <property type="match status" value="1"/>
</dbReference>
<proteinExistence type="predicted"/>